<dbReference type="RefSeq" id="WP_052138572.1">
    <property type="nucleotide sequence ID" value="NZ_BJMC01000009.1"/>
</dbReference>
<sequence length="446" mass="48873">MPDTRDVYAAEDLFAGWLDDASRTPGEPLRVRVGSSLQTFEPEVEPRFSDPAAAQAYVDRVLAHLTATGSSYDDGTGLDRAAVPVVVRPRRGRSRAHYEYDELPLRGVMAIPPREVGGAWSLRAAVVLHELAHHLCPAEGHGREFRTTFLRLLEDIGQPVQADLLHTAYRLTGLDTGVDGEDRTLLRIGRLLRQAERTTNTAERDAFFAKAQALATRHQIALAVARATAGAEEQREDPAYETVLIGESGKRSLARYVRLVLEIARANDVRVAIYTSNTRVTLYGFPSDLAVVKALYASLVTQMVADGDAHLRSGAHKADQRQVWDARRRRWEVRPVHGSTARAAFYEAWADHVGERLAAARAQARATAVAADAPVADGPTSTELALRAKEVEVVDYFGRMQREHDIRGTWKGTASAGHAAPGSRDAGTEAAARARLGTEQAIDRRR</sequence>
<evidence type="ECO:0000313" key="4">
    <source>
        <dbReference type="Proteomes" id="UP000030300"/>
    </source>
</evidence>
<dbReference type="EMBL" id="CP009896">
    <property type="protein sequence ID" value="AIY19906.2"/>
    <property type="molecule type" value="Genomic_DNA"/>
</dbReference>
<dbReference type="OrthoDB" id="4760874at2"/>
<accession>A0A0A1DR50</accession>
<dbReference type="KEGG" id="psim:KR76_12785"/>
<dbReference type="InterPro" id="IPR055592">
    <property type="entry name" value="DUF7168"/>
</dbReference>
<dbReference type="eggNOG" id="ENOG5031KBW">
    <property type="taxonomic scope" value="Bacteria"/>
</dbReference>
<dbReference type="Proteomes" id="UP000030300">
    <property type="component" value="Chromosome"/>
</dbReference>
<protein>
    <submittedName>
        <fullName evidence="3">Uncharacterized protein</fullName>
    </submittedName>
</protein>
<evidence type="ECO:0000259" key="2">
    <source>
        <dbReference type="Pfam" id="PF23771"/>
    </source>
</evidence>
<dbReference type="Pfam" id="PF23771">
    <property type="entry name" value="DUF7168"/>
    <property type="match status" value="1"/>
</dbReference>
<dbReference type="GeneID" id="96612590"/>
<evidence type="ECO:0000259" key="1">
    <source>
        <dbReference type="Pfam" id="PF10979"/>
    </source>
</evidence>
<feature type="domain" description="DUF2786" evidence="1">
    <location>
        <begin position="185"/>
        <end position="220"/>
    </location>
</feature>
<dbReference type="Pfam" id="PF10979">
    <property type="entry name" value="DUF2786"/>
    <property type="match status" value="1"/>
</dbReference>
<keyword evidence="4" id="KW-1185">Reference proteome</keyword>
<proteinExistence type="predicted"/>
<dbReference type="STRING" id="2045.KR76_12785"/>
<reference evidence="3 4" key="1">
    <citation type="journal article" date="2015" name="Genome Announc.">
        <title>Complete Genome Sequence of Steroid-Transforming Nocardioides simplex VKM Ac-2033D.</title>
        <authorList>
            <person name="Shtratnikova V.Y."/>
            <person name="Schelkunov M.I."/>
            <person name="Pekov Y.A."/>
            <person name="Fokina V.V."/>
            <person name="Logacheva M.D."/>
            <person name="Sokolov S.L."/>
            <person name="Bragin E.Y."/>
            <person name="Ashapkin V.V."/>
            <person name="Donova M.V."/>
        </authorList>
    </citation>
    <scope>NUCLEOTIDE SEQUENCE [LARGE SCALE GENOMIC DNA]</scope>
    <source>
        <strain evidence="3 4">VKM Ac-2033D</strain>
    </source>
</reference>
<dbReference type="HOGENOM" id="CLU_613699_0_0_11"/>
<evidence type="ECO:0000313" key="3">
    <source>
        <dbReference type="EMBL" id="AIY19906.2"/>
    </source>
</evidence>
<organism evidence="3 4">
    <name type="scientific">Nocardioides simplex</name>
    <name type="common">Arthrobacter simplex</name>
    <dbReference type="NCBI Taxonomy" id="2045"/>
    <lineage>
        <taxon>Bacteria</taxon>
        <taxon>Bacillati</taxon>
        <taxon>Actinomycetota</taxon>
        <taxon>Actinomycetes</taxon>
        <taxon>Propionibacteriales</taxon>
        <taxon>Nocardioidaceae</taxon>
        <taxon>Pimelobacter</taxon>
    </lineage>
</organism>
<gene>
    <name evidence="3" type="ORF">KR76_12785</name>
</gene>
<feature type="domain" description="DUF7168" evidence="2">
    <location>
        <begin position="254"/>
        <end position="372"/>
    </location>
</feature>
<name>A0A0A1DR50_NOCSI</name>
<dbReference type="InterPro" id="IPR024498">
    <property type="entry name" value="DUF2786"/>
</dbReference>
<dbReference type="AlphaFoldDB" id="A0A0A1DR50"/>